<protein>
    <submittedName>
        <fullName evidence="1">Uncharacterized protein</fullName>
    </submittedName>
</protein>
<proteinExistence type="predicted"/>
<name>A0AA37X8Z1_9MICO</name>
<gene>
    <name evidence="1" type="ORF">GCM10025874_12720</name>
</gene>
<dbReference type="AlphaFoldDB" id="A0AA37X8Z1"/>
<evidence type="ECO:0000313" key="2">
    <source>
        <dbReference type="Proteomes" id="UP001157160"/>
    </source>
</evidence>
<keyword evidence="2" id="KW-1185">Reference proteome</keyword>
<comment type="caution">
    <text evidence="1">The sequence shown here is derived from an EMBL/GenBank/DDBJ whole genome shotgun (WGS) entry which is preliminary data.</text>
</comment>
<dbReference type="EMBL" id="BSUL01000001">
    <property type="protein sequence ID" value="GMA28019.1"/>
    <property type="molecule type" value="Genomic_DNA"/>
</dbReference>
<organism evidence="1 2">
    <name type="scientific">Arenivirga flava</name>
    <dbReference type="NCBI Taxonomy" id="1930060"/>
    <lineage>
        <taxon>Bacteria</taxon>
        <taxon>Bacillati</taxon>
        <taxon>Actinomycetota</taxon>
        <taxon>Actinomycetes</taxon>
        <taxon>Micrococcales</taxon>
        <taxon>Microbacteriaceae</taxon>
        <taxon>Arenivirga</taxon>
    </lineage>
</organism>
<sequence>MKVSCRKFFRHRLPDGQLDTCESRNRCTPGASMVALLKKFSSLMMLPGSNVRRSAAAALPDLPMKPSKLVNPTATTNVARRIASSRVPETGARLMGEGY</sequence>
<evidence type="ECO:0000313" key="1">
    <source>
        <dbReference type="EMBL" id="GMA28019.1"/>
    </source>
</evidence>
<reference evidence="1 2" key="1">
    <citation type="journal article" date="2014" name="Int. J. Syst. Evol. Microbiol.">
        <title>Complete genome sequence of Corynebacterium casei LMG S-19264T (=DSM 44701T), isolated from a smear-ripened cheese.</title>
        <authorList>
            <consortium name="US DOE Joint Genome Institute (JGI-PGF)"/>
            <person name="Walter F."/>
            <person name="Albersmeier A."/>
            <person name="Kalinowski J."/>
            <person name="Ruckert C."/>
        </authorList>
    </citation>
    <scope>NUCLEOTIDE SEQUENCE [LARGE SCALE GENOMIC DNA]</scope>
    <source>
        <strain evidence="1 2">NBRC 112289</strain>
    </source>
</reference>
<accession>A0AA37X8Z1</accession>
<dbReference type="Proteomes" id="UP001157160">
    <property type="component" value="Unassembled WGS sequence"/>
</dbReference>